<dbReference type="Proteomes" id="UP000281061">
    <property type="component" value="Unassembled WGS sequence"/>
</dbReference>
<dbReference type="AlphaFoldDB" id="A0AB37RIQ9"/>
<protein>
    <submittedName>
        <fullName evidence="1">Bacteriocin</fullName>
    </submittedName>
</protein>
<reference evidence="1 2" key="1">
    <citation type="submission" date="2018-10" db="EMBL/GenBank/DDBJ databases">
        <title>Genome sequences of five Lactobacillus pentosus strains isolated from brines of traditionally fermented spanish-style green table olives and differences between them.</title>
        <authorList>
            <person name="Jimenez Diaz R."/>
        </authorList>
    </citation>
    <scope>NUCLEOTIDE SEQUENCE [LARGE SCALE GENOMIC DNA]</scope>
    <source>
        <strain evidence="1 2">IG8</strain>
    </source>
</reference>
<accession>A0AB37RIQ9</accession>
<dbReference type="EMBL" id="RDCL01000060">
    <property type="protein sequence ID" value="RMW54230.1"/>
    <property type="molecule type" value="Genomic_DNA"/>
</dbReference>
<proteinExistence type="predicted"/>
<dbReference type="RefSeq" id="WP_122211246.1">
    <property type="nucleotide sequence ID" value="NZ_CP104714.1"/>
</dbReference>
<organism evidence="1 2">
    <name type="scientific">Lactiplantibacillus pentosus</name>
    <name type="common">Lactobacillus pentosus</name>
    <dbReference type="NCBI Taxonomy" id="1589"/>
    <lineage>
        <taxon>Bacteria</taxon>
        <taxon>Bacillati</taxon>
        <taxon>Bacillota</taxon>
        <taxon>Bacilli</taxon>
        <taxon>Lactobacillales</taxon>
        <taxon>Lactobacillaceae</taxon>
        <taxon>Lactiplantibacillus</taxon>
    </lineage>
</organism>
<sequence length="56" mass="6264">MLKFDKLQYSNLSQKKLTAVSGGFNRSGYNFGKNVRHVCDAISSALGVRSVWKSIR</sequence>
<evidence type="ECO:0000313" key="1">
    <source>
        <dbReference type="EMBL" id="RMW54230.1"/>
    </source>
</evidence>
<dbReference type="SMR" id="A0AB37RIQ9"/>
<comment type="caution">
    <text evidence="1">The sequence shown here is derived from an EMBL/GenBank/DDBJ whole genome shotgun (WGS) entry which is preliminary data.</text>
</comment>
<name>A0AB37RIQ9_LACPE</name>
<evidence type="ECO:0000313" key="2">
    <source>
        <dbReference type="Proteomes" id="UP000281061"/>
    </source>
</evidence>
<gene>
    <name evidence="1" type="ORF">D6U17_09885</name>
</gene>